<protein>
    <submittedName>
        <fullName evidence="1">Uncharacterized protein</fullName>
    </submittedName>
</protein>
<name>A0A484L5H3_9ASTE</name>
<dbReference type="Proteomes" id="UP000595140">
    <property type="component" value="Unassembled WGS sequence"/>
</dbReference>
<keyword evidence="2" id="KW-1185">Reference proteome</keyword>
<gene>
    <name evidence="1" type="ORF">CCAM_LOCUS13351</name>
</gene>
<evidence type="ECO:0000313" key="1">
    <source>
        <dbReference type="EMBL" id="VFQ71575.1"/>
    </source>
</evidence>
<reference evidence="1 2" key="1">
    <citation type="submission" date="2018-04" db="EMBL/GenBank/DDBJ databases">
        <authorList>
            <person name="Vogel A."/>
        </authorList>
    </citation>
    <scope>NUCLEOTIDE SEQUENCE [LARGE SCALE GENOMIC DNA]</scope>
</reference>
<dbReference type="EMBL" id="OOIL02001024">
    <property type="protein sequence ID" value="VFQ71575.1"/>
    <property type="molecule type" value="Genomic_DNA"/>
</dbReference>
<evidence type="ECO:0000313" key="2">
    <source>
        <dbReference type="Proteomes" id="UP000595140"/>
    </source>
</evidence>
<proteinExistence type="predicted"/>
<sequence length="163" mass="17118">MMWMHRSPNMHSYSKFFKVSPTTSGVKCNFCNIKTRSPHSWKFRRRCFLVNSSKTTLFMVPARHPQPFSALEVTAALEGAHIAKIGAAAMADLGAAAAAVLAADLAEAMADAAGPQAAATATGAAVEVVAAVDICGNPQASIPGYSRLPPLVSLGLSPTRLIH</sequence>
<accession>A0A484L5H3</accession>
<dbReference type="AlphaFoldDB" id="A0A484L5H3"/>
<organism evidence="1 2">
    <name type="scientific">Cuscuta campestris</name>
    <dbReference type="NCBI Taxonomy" id="132261"/>
    <lineage>
        <taxon>Eukaryota</taxon>
        <taxon>Viridiplantae</taxon>
        <taxon>Streptophyta</taxon>
        <taxon>Embryophyta</taxon>
        <taxon>Tracheophyta</taxon>
        <taxon>Spermatophyta</taxon>
        <taxon>Magnoliopsida</taxon>
        <taxon>eudicotyledons</taxon>
        <taxon>Gunneridae</taxon>
        <taxon>Pentapetalae</taxon>
        <taxon>asterids</taxon>
        <taxon>lamiids</taxon>
        <taxon>Solanales</taxon>
        <taxon>Convolvulaceae</taxon>
        <taxon>Cuscuteae</taxon>
        <taxon>Cuscuta</taxon>
        <taxon>Cuscuta subgen. Grammica</taxon>
        <taxon>Cuscuta sect. Cleistogrammica</taxon>
    </lineage>
</organism>